<dbReference type="Pfam" id="PF13852">
    <property type="entry name" value="DUF4197"/>
    <property type="match status" value="1"/>
</dbReference>
<dbReference type="STRING" id="1236989.JCM15548_1793"/>
<organism evidence="1 2">
    <name type="scientific">Geofilum rubicundum JCM 15548</name>
    <dbReference type="NCBI Taxonomy" id="1236989"/>
    <lineage>
        <taxon>Bacteria</taxon>
        <taxon>Pseudomonadati</taxon>
        <taxon>Bacteroidota</taxon>
        <taxon>Bacteroidia</taxon>
        <taxon>Marinilabiliales</taxon>
        <taxon>Marinilabiliaceae</taxon>
        <taxon>Geofilum</taxon>
    </lineage>
</organism>
<name>A0A0E9LU58_9BACT</name>
<dbReference type="AlphaFoldDB" id="A0A0E9LU58"/>
<accession>A0A0E9LU58</accession>
<gene>
    <name evidence="1" type="ORF">JCM15548_1793</name>
</gene>
<dbReference type="Proteomes" id="UP000032900">
    <property type="component" value="Unassembled WGS sequence"/>
</dbReference>
<reference evidence="1 2" key="1">
    <citation type="journal article" date="2015" name="Microbes Environ.">
        <title>Distribution and evolution of nitrogen fixation genes in the phylum bacteroidetes.</title>
        <authorList>
            <person name="Inoue J."/>
            <person name="Oshima K."/>
            <person name="Suda W."/>
            <person name="Sakamoto M."/>
            <person name="Iino T."/>
            <person name="Noda S."/>
            <person name="Hongoh Y."/>
            <person name="Hattori M."/>
            <person name="Ohkuma M."/>
        </authorList>
    </citation>
    <scope>NUCLEOTIDE SEQUENCE [LARGE SCALE GENOMIC DNA]</scope>
    <source>
        <strain evidence="1">JCM 15548</strain>
    </source>
</reference>
<proteinExistence type="predicted"/>
<sequence length="177" mass="19522">MKEALKIGTDSAASRLARQNGYYGDQAVKILLPPEAAVIVNNVHRLPGGEKMLEDLILRINRSAEDAAREAGPVFYRAITQMSIQDGFGILRGEQDAATSYLKNNTYQQLFNLYQPKLKTSLDKKLIAGVSTNQSWETLTTQWNRLAGSLAGQVAGLNKVEVELDTYLTDKALEACF</sequence>
<protein>
    <submittedName>
        <fullName evidence="1">Uncharacterized protein</fullName>
    </submittedName>
</protein>
<dbReference type="EMBL" id="BAZW01000004">
    <property type="protein sequence ID" value="GAO28671.1"/>
    <property type="molecule type" value="Genomic_DNA"/>
</dbReference>
<keyword evidence="2" id="KW-1185">Reference proteome</keyword>
<comment type="caution">
    <text evidence="1">The sequence shown here is derived from an EMBL/GenBank/DDBJ whole genome shotgun (WGS) entry which is preliminary data.</text>
</comment>
<evidence type="ECO:0000313" key="1">
    <source>
        <dbReference type="EMBL" id="GAO28671.1"/>
    </source>
</evidence>
<evidence type="ECO:0000313" key="2">
    <source>
        <dbReference type="Proteomes" id="UP000032900"/>
    </source>
</evidence>
<dbReference type="InterPro" id="IPR025245">
    <property type="entry name" value="DUF4197"/>
</dbReference>